<sequence length="69" mass="7959">MGLIFIILMLIFMAVMYLNLLKGAKKSDIKLYKLSVSEEDNNTIKLKEQLKFGDYIICESKDGIEIKEI</sequence>
<protein>
    <submittedName>
        <fullName evidence="2">Uncharacterized protein</fullName>
    </submittedName>
</protein>
<dbReference type="Proteomes" id="UP000249986">
    <property type="component" value="Unassembled WGS sequence"/>
</dbReference>
<gene>
    <name evidence="2" type="ORF">NCTC10719_00640</name>
</gene>
<keyword evidence="1" id="KW-0472">Membrane</keyword>
<feature type="transmembrane region" description="Helical" evidence="1">
    <location>
        <begin position="6"/>
        <end position="24"/>
    </location>
</feature>
<keyword evidence="1" id="KW-1133">Transmembrane helix</keyword>
<organism evidence="2 3">
    <name type="scientific">Clostridium perfringens</name>
    <dbReference type="NCBI Taxonomy" id="1502"/>
    <lineage>
        <taxon>Bacteria</taxon>
        <taxon>Bacillati</taxon>
        <taxon>Bacillota</taxon>
        <taxon>Clostridia</taxon>
        <taxon>Eubacteriales</taxon>
        <taxon>Clostridiaceae</taxon>
        <taxon>Clostridium</taxon>
    </lineage>
</organism>
<accession>A0A2X2Y592</accession>
<dbReference type="RefSeq" id="WP_111926087.1">
    <property type="nucleotide sequence ID" value="NZ_CATNYI010000010.1"/>
</dbReference>
<evidence type="ECO:0000313" key="3">
    <source>
        <dbReference type="Proteomes" id="UP000249986"/>
    </source>
</evidence>
<dbReference type="EMBL" id="UAWG01000001">
    <property type="protein sequence ID" value="SQB58043.1"/>
    <property type="molecule type" value="Genomic_DNA"/>
</dbReference>
<dbReference type="AlphaFoldDB" id="A0A2X2Y592"/>
<evidence type="ECO:0000313" key="2">
    <source>
        <dbReference type="EMBL" id="SQB58043.1"/>
    </source>
</evidence>
<keyword evidence="1" id="KW-0812">Transmembrane</keyword>
<name>A0A2X2Y592_CLOPF</name>
<reference evidence="2 3" key="1">
    <citation type="submission" date="2018-06" db="EMBL/GenBank/DDBJ databases">
        <authorList>
            <consortium name="Pathogen Informatics"/>
            <person name="Doyle S."/>
        </authorList>
    </citation>
    <scope>NUCLEOTIDE SEQUENCE [LARGE SCALE GENOMIC DNA]</scope>
    <source>
        <strain evidence="2 3">NCTC10719</strain>
    </source>
</reference>
<proteinExistence type="predicted"/>
<evidence type="ECO:0000256" key="1">
    <source>
        <dbReference type="SAM" id="Phobius"/>
    </source>
</evidence>